<dbReference type="AlphaFoldDB" id="T1K5V4"/>
<evidence type="ECO:0000313" key="3">
    <source>
        <dbReference type="EnsemblMetazoa" id="tetur05g07650.1"/>
    </source>
</evidence>
<proteinExistence type="predicted"/>
<dbReference type="EnsemblMetazoa" id="tetur05g07650.1">
    <property type="protein sequence ID" value="tetur05g07650.1"/>
    <property type="gene ID" value="tetur05g07650"/>
</dbReference>
<evidence type="ECO:0000256" key="2">
    <source>
        <dbReference type="ARBA" id="ARBA00022737"/>
    </source>
</evidence>
<evidence type="ECO:0000313" key="4">
    <source>
        <dbReference type="Proteomes" id="UP000015104"/>
    </source>
</evidence>
<dbReference type="PRINTS" id="PR00019">
    <property type="entry name" value="LEURICHRPT"/>
</dbReference>
<dbReference type="GO" id="GO:0005737">
    <property type="term" value="C:cytoplasm"/>
    <property type="evidence" value="ECO:0007669"/>
    <property type="project" value="TreeGrafter"/>
</dbReference>
<dbReference type="InterPro" id="IPR001611">
    <property type="entry name" value="Leu-rich_rpt"/>
</dbReference>
<name>T1K5V4_TETUR</name>
<organism evidence="3 4">
    <name type="scientific">Tetranychus urticae</name>
    <name type="common">Two-spotted spider mite</name>
    <dbReference type="NCBI Taxonomy" id="32264"/>
    <lineage>
        <taxon>Eukaryota</taxon>
        <taxon>Metazoa</taxon>
        <taxon>Ecdysozoa</taxon>
        <taxon>Arthropoda</taxon>
        <taxon>Chelicerata</taxon>
        <taxon>Arachnida</taxon>
        <taxon>Acari</taxon>
        <taxon>Acariformes</taxon>
        <taxon>Trombidiformes</taxon>
        <taxon>Prostigmata</taxon>
        <taxon>Eleutherengona</taxon>
        <taxon>Raphignathae</taxon>
        <taxon>Tetranychoidea</taxon>
        <taxon>Tetranychidae</taxon>
        <taxon>Tetranychus</taxon>
    </lineage>
</organism>
<gene>
    <name evidence="3" type="primary">107360687</name>
</gene>
<dbReference type="OMA" id="CETCVVN"/>
<dbReference type="InterPro" id="IPR032675">
    <property type="entry name" value="LRR_dom_sf"/>
</dbReference>
<sequence>MLLECAVSVHAHGEMGRWSRAKVGLCKQKKTTFLMVTTAQKSYKFSIESLKKIHSAALEFREPNRIVNLKDADSYQLKVLMKQCAALATGKMDQARVPLMSTNEAIKPNPTSISVVGKNYPKDAFKNKSLQKVTLTSTSPIPKSIWDLHNLTSLTLTQCKLRELPPAILKICSTLKILDLSQNVIRRIEPFVLGRMTSLVSLDLSHNCLRFLPLHIGKLKKLSVLNLSDNKLHSLPFTFAALDKLKELNLSNNCISGFNQVFMEKLSSRLRLISIDLSNNQSPSYEPKDRPFLIPDLFSLAAAKVLQQFDSITKLYLHLPYDMEDYIHIRSEVCCSCKKAFLRFNTGTPSKIFYLGRIASTVCGSVGNYNYANQYTIHCFYCEQKLDSEFTKYNLDKNIV</sequence>
<dbReference type="InterPro" id="IPR025875">
    <property type="entry name" value="Leu-rich_rpt_4"/>
</dbReference>
<dbReference type="STRING" id="32264.T1K5V4"/>
<protein>
    <recommendedName>
        <fullName evidence="5">Leucine-rich repeat protein 1</fullName>
    </recommendedName>
</protein>
<dbReference type="EMBL" id="CAEY01001591">
    <property type="status" value="NOT_ANNOTATED_CDS"/>
    <property type="molecule type" value="Genomic_DNA"/>
</dbReference>
<evidence type="ECO:0008006" key="5">
    <source>
        <dbReference type="Google" id="ProtNLM"/>
    </source>
</evidence>
<dbReference type="HOGENOM" id="CLU_689522_0_0_1"/>
<dbReference type="InterPro" id="IPR050216">
    <property type="entry name" value="LRR_domain-containing"/>
</dbReference>
<dbReference type="eggNOG" id="KOG0619">
    <property type="taxonomic scope" value="Eukaryota"/>
</dbReference>
<keyword evidence="1" id="KW-0433">Leucine-rich repeat</keyword>
<reference evidence="3" key="2">
    <citation type="submission" date="2015-06" db="UniProtKB">
        <authorList>
            <consortium name="EnsemblMetazoa"/>
        </authorList>
    </citation>
    <scope>IDENTIFICATION</scope>
</reference>
<reference evidence="4" key="1">
    <citation type="submission" date="2011-08" db="EMBL/GenBank/DDBJ databases">
        <authorList>
            <person name="Rombauts S."/>
        </authorList>
    </citation>
    <scope>NUCLEOTIDE SEQUENCE</scope>
    <source>
        <strain evidence="4">London</strain>
    </source>
</reference>
<keyword evidence="2" id="KW-0677">Repeat</keyword>
<dbReference type="SUPFAM" id="SSF52075">
    <property type="entry name" value="Outer arm dynein light chain 1"/>
    <property type="match status" value="1"/>
</dbReference>
<dbReference type="SMART" id="SM00369">
    <property type="entry name" value="LRR_TYP"/>
    <property type="match status" value="5"/>
</dbReference>
<evidence type="ECO:0000256" key="1">
    <source>
        <dbReference type="ARBA" id="ARBA00022614"/>
    </source>
</evidence>
<dbReference type="Gene3D" id="3.80.10.10">
    <property type="entry name" value="Ribonuclease Inhibitor"/>
    <property type="match status" value="1"/>
</dbReference>
<dbReference type="Proteomes" id="UP000015104">
    <property type="component" value="Unassembled WGS sequence"/>
</dbReference>
<dbReference type="OrthoDB" id="1060944at2759"/>
<accession>T1K5V4</accession>
<keyword evidence="4" id="KW-1185">Reference proteome</keyword>
<dbReference type="PANTHER" id="PTHR48051">
    <property type="match status" value="1"/>
</dbReference>
<dbReference type="PROSITE" id="PS51450">
    <property type="entry name" value="LRR"/>
    <property type="match status" value="3"/>
</dbReference>
<dbReference type="KEGG" id="tut:107360687"/>
<dbReference type="InterPro" id="IPR003591">
    <property type="entry name" value="Leu-rich_rpt_typical-subtyp"/>
</dbReference>
<dbReference type="Pfam" id="PF13855">
    <property type="entry name" value="LRR_8"/>
    <property type="match status" value="1"/>
</dbReference>
<dbReference type="Pfam" id="PF12799">
    <property type="entry name" value="LRR_4"/>
    <property type="match status" value="1"/>
</dbReference>
<dbReference type="PANTHER" id="PTHR48051:SF1">
    <property type="entry name" value="RAS SUPPRESSOR PROTEIN 1"/>
    <property type="match status" value="1"/>
</dbReference>